<feature type="chain" id="PRO_5002315943" evidence="8">
    <location>
        <begin position="34"/>
        <end position="71"/>
    </location>
</feature>
<dbReference type="InterPro" id="IPR008947">
    <property type="entry name" value="PLipase_C/P1_nuclease_dom_sf"/>
</dbReference>
<evidence type="ECO:0000256" key="2">
    <source>
        <dbReference type="ARBA" id="ARBA00022722"/>
    </source>
</evidence>
<reference evidence="9 10" key="1">
    <citation type="journal article" date="2015" name="Fungal Genet. Biol.">
        <title>Evolution of novel wood decay mechanisms in Agaricales revealed by the genome sequences of Fistulina hepatica and Cylindrobasidium torrendii.</title>
        <authorList>
            <person name="Floudas D."/>
            <person name="Held B.W."/>
            <person name="Riley R."/>
            <person name="Nagy L.G."/>
            <person name="Koehler G."/>
            <person name="Ransdell A.S."/>
            <person name="Younus H."/>
            <person name="Chow J."/>
            <person name="Chiniquy J."/>
            <person name="Lipzen A."/>
            <person name="Tritt A."/>
            <person name="Sun H."/>
            <person name="Haridas S."/>
            <person name="LaButti K."/>
            <person name="Ohm R.A."/>
            <person name="Kues U."/>
            <person name="Blanchette R.A."/>
            <person name="Grigoriev I.V."/>
            <person name="Minto R.E."/>
            <person name="Hibbett D.S."/>
        </authorList>
    </citation>
    <scope>NUCLEOTIDE SEQUENCE [LARGE SCALE GENOMIC DNA]</scope>
    <source>
        <strain evidence="9 10">ATCC 64428</strain>
    </source>
</reference>
<dbReference type="Proteomes" id="UP000054144">
    <property type="component" value="Unassembled WGS sequence"/>
</dbReference>
<dbReference type="OrthoDB" id="441446at2759"/>
<keyword evidence="10" id="KW-1185">Reference proteome</keyword>
<keyword evidence="7" id="KW-0325">Glycoprotein</keyword>
<keyword evidence="3" id="KW-0479">Metal-binding</keyword>
<dbReference type="GO" id="GO:0004519">
    <property type="term" value="F:endonuclease activity"/>
    <property type="evidence" value="ECO:0007669"/>
    <property type="project" value="UniProtKB-KW"/>
</dbReference>
<feature type="signal peptide" evidence="8">
    <location>
        <begin position="1"/>
        <end position="33"/>
    </location>
</feature>
<evidence type="ECO:0000256" key="4">
    <source>
        <dbReference type="ARBA" id="ARBA00022759"/>
    </source>
</evidence>
<dbReference type="AlphaFoldDB" id="A0A0D7A3Z2"/>
<evidence type="ECO:0000256" key="6">
    <source>
        <dbReference type="ARBA" id="ARBA00023157"/>
    </source>
</evidence>
<keyword evidence="4" id="KW-0255">Endonuclease</keyword>
<proteinExistence type="inferred from homology"/>
<dbReference type="Pfam" id="PF02265">
    <property type="entry name" value="S1-P1_nuclease"/>
    <property type="match status" value="1"/>
</dbReference>
<evidence type="ECO:0000256" key="5">
    <source>
        <dbReference type="ARBA" id="ARBA00022801"/>
    </source>
</evidence>
<evidence type="ECO:0000256" key="7">
    <source>
        <dbReference type="ARBA" id="ARBA00023180"/>
    </source>
</evidence>
<dbReference type="EMBL" id="KN882047">
    <property type="protein sequence ID" value="KIY45518.1"/>
    <property type="molecule type" value="Genomic_DNA"/>
</dbReference>
<evidence type="ECO:0000313" key="9">
    <source>
        <dbReference type="EMBL" id="KIY45518.1"/>
    </source>
</evidence>
<name>A0A0D7A3Z2_9AGAR</name>
<evidence type="ECO:0000313" key="10">
    <source>
        <dbReference type="Proteomes" id="UP000054144"/>
    </source>
</evidence>
<evidence type="ECO:0000256" key="1">
    <source>
        <dbReference type="ARBA" id="ARBA00009547"/>
    </source>
</evidence>
<sequence length="71" mass="7701">HQIIATIAQMYLRSSALPAICIILSLHTTGGQAIVTPCNLAFVAVWADQVRKKIPWSAPLHYIGAVDDHPP</sequence>
<protein>
    <submittedName>
        <fullName evidence="9">Uncharacterized protein</fullName>
    </submittedName>
</protein>
<dbReference type="GO" id="GO:0003676">
    <property type="term" value="F:nucleic acid binding"/>
    <property type="evidence" value="ECO:0007669"/>
    <property type="project" value="InterPro"/>
</dbReference>
<evidence type="ECO:0000256" key="8">
    <source>
        <dbReference type="SAM" id="SignalP"/>
    </source>
</evidence>
<keyword evidence="5" id="KW-0378">Hydrolase</keyword>
<dbReference type="GO" id="GO:0016788">
    <property type="term" value="F:hydrolase activity, acting on ester bonds"/>
    <property type="evidence" value="ECO:0007669"/>
    <property type="project" value="InterPro"/>
</dbReference>
<dbReference type="Gene3D" id="1.10.575.10">
    <property type="entry name" value="P1 Nuclease"/>
    <property type="match status" value="1"/>
</dbReference>
<gene>
    <name evidence="9" type="ORF">FISHEDRAFT_14685</name>
</gene>
<feature type="non-terminal residue" evidence="9">
    <location>
        <position position="1"/>
    </location>
</feature>
<evidence type="ECO:0000256" key="3">
    <source>
        <dbReference type="ARBA" id="ARBA00022723"/>
    </source>
</evidence>
<keyword evidence="8" id="KW-0732">Signal</keyword>
<dbReference type="GO" id="GO:0046872">
    <property type="term" value="F:metal ion binding"/>
    <property type="evidence" value="ECO:0007669"/>
    <property type="project" value="UniProtKB-KW"/>
</dbReference>
<organism evidence="9 10">
    <name type="scientific">Fistulina hepatica ATCC 64428</name>
    <dbReference type="NCBI Taxonomy" id="1128425"/>
    <lineage>
        <taxon>Eukaryota</taxon>
        <taxon>Fungi</taxon>
        <taxon>Dikarya</taxon>
        <taxon>Basidiomycota</taxon>
        <taxon>Agaricomycotina</taxon>
        <taxon>Agaricomycetes</taxon>
        <taxon>Agaricomycetidae</taxon>
        <taxon>Agaricales</taxon>
        <taxon>Fistulinaceae</taxon>
        <taxon>Fistulina</taxon>
    </lineage>
</organism>
<keyword evidence="2" id="KW-0540">Nuclease</keyword>
<keyword evidence="6" id="KW-1015">Disulfide bond</keyword>
<dbReference type="GO" id="GO:0006308">
    <property type="term" value="P:DNA catabolic process"/>
    <property type="evidence" value="ECO:0007669"/>
    <property type="project" value="InterPro"/>
</dbReference>
<accession>A0A0D7A3Z2</accession>
<dbReference type="InterPro" id="IPR003154">
    <property type="entry name" value="S1/P1nuclease"/>
</dbReference>
<dbReference type="SUPFAM" id="SSF48537">
    <property type="entry name" value="Phospholipase C/P1 nuclease"/>
    <property type="match status" value="1"/>
</dbReference>
<feature type="non-terminal residue" evidence="9">
    <location>
        <position position="71"/>
    </location>
</feature>
<comment type="similarity">
    <text evidence="1">Belongs to the nuclease type I family.</text>
</comment>